<evidence type="ECO:0000256" key="10">
    <source>
        <dbReference type="ARBA" id="ARBA00023180"/>
    </source>
</evidence>
<sequence>MKEMLRVDLRRHPKEPSYDPFMCEIWYQATTKDISAYANVQIKKYERDKSLNLTGLWNFTNYTVAARCRSVWSSHWSDWSNKVTKRTEEQAPLKVDLWRVIETCPNGSRNVQLLWKECKEFPSSGIITGYTVKYIAEHVNITFEGKYNQNEPIILNLTEDAYNISFTAHNSAGDSPEATIRIPSKHEETIEQERITRLKASVFKEELVLKWDSTDSEINGYIIEYYDKLEKDASKRSWDRIKNTTEWTSPKGTLKRYKFYTFSVYPLCKDEIKKPTSISIYFHESGRLISTWGSVTGS</sequence>
<keyword evidence="3" id="KW-1003">Cell membrane</keyword>
<evidence type="ECO:0000256" key="3">
    <source>
        <dbReference type="ARBA" id="ARBA00022475"/>
    </source>
</evidence>
<organism evidence="11 12">
    <name type="scientific">Thamnophis sirtalis</name>
    <dbReference type="NCBI Taxonomy" id="35019"/>
    <lineage>
        <taxon>Eukaryota</taxon>
        <taxon>Metazoa</taxon>
        <taxon>Chordata</taxon>
        <taxon>Craniata</taxon>
        <taxon>Vertebrata</taxon>
        <taxon>Euteleostomi</taxon>
        <taxon>Lepidosauria</taxon>
        <taxon>Squamata</taxon>
        <taxon>Bifurcata</taxon>
        <taxon>Unidentata</taxon>
        <taxon>Episquamata</taxon>
        <taxon>Toxicofera</taxon>
        <taxon>Serpentes</taxon>
        <taxon>Colubroidea</taxon>
        <taxon>Colubridae</taxon>
        <taxon>Natricinae</taxon>
        <taxon>Thamnophis</taxon>
    </lineage>
</organism>
<evidence type="ECO:0000256" key="2">
    <source>
        <dbReference type="ARBA" id="ARBA00008921"/>
    </source>
</evidence>
<comment type="similarity">
    <text evidence="2">Belongs to the type I cytokine receptor family. Type 2 subfamily.</text>
</comment>
<name>A0A6I9Y9B7_9SAUR</name>
<evidence type="ECO:0000256" key="1">
    <source>
        <dbReference type="ARBA" id="ARBA00004251"/>
    </source>
</evidence>
<dbReference type="InterPro" id="IPR036116">
    <property type="entry name" value="FN3_sf"/>
</dbReference>
<dbReference type="InterPro" id="IPR052672">
    <property type="entry name" value="Type1_Cytokine_Rcpt_Type2"/>
</dbReference>
<evidence type="ECO:0000313" key="11">
    <source>
        <dbReference type="Proteomes" id="UP000504617"/>
    </source>
</evidence>
<evidence type="ECO:0000256" key="4">
    <source>
        <dbReference type="ARBA" id="ARBA00022692"/>
    </source>
</evidence>
<proteinExistence type="inferred from homology"/>
<evidence type="ECO:0000256" key="8">
    <source>
        <dbReference type="ARBA" id="ARBA00023136"/>
    </source>
</evidence>
<dbReference type="RefSeq" id="XP_013918395.1">
    <property type="nucleotide sequence ID" value="XM_014062920.1"/>
</dbReference>
<keyword evidence="7" id="KW-1133">Transmembrane helix</keyword>
<evidence type="ECO:0000256" key="7">
    <source>
        <dbReference type="ARBA" id="ARBA00022989"/>
    </source>
</evidence>
<dbReference type="FunFam" id="2.60.40.10:FF:000414">
    <property type="entry name" value="Interleukin-6 receptor subunit beta"/>
    <property type="match status" value="1"/>
</dbReference>
<evidence type="ECO:0000256" key="5">
    <source>
        <dbReference type="ARBA" id="ARBA00022729"/>
    </source>
</evidence>
<dbReference type="PANTHER" id="PTHR48423:SF1">
    <property type="entry name" value="INTERLEUKIN-27 RECEPTOR SUBUNIT ALPHA"/>
    <property type="match status" value="1"/>
</dbReference>
<dbReference type="PANTHER" id="PTHR48423">
    <property type="entry name" value="INTERLEUKIN-27 RECEPTOR SUBUNIT ALPHA"/>
    <property type="match status" value="1"/>
</dbReference>
<dbReference type="Proteomes" id="UP000504617">
    <property type="component" value="Unplaced"/>
</dbReference>
<dbReference type="KEGG" id="tsr:106546134"/>
<comment type="subcellular location">
    <subcellularLocation>
        <location evidence="1">Cell membrane</location>
        <topology evidence="1">Single-pass type I membrane protein</topology>
    </subcellularLocation>
</comment>
<protein>
    <submittedName>
        <fullName evidence="12">Interleukin-31 receptor subunit alpha-like</fullName>
    </submittedName>
</protein>
<evidence type="ECO:0000256" key="9">
    <source>
        <dbReference type="ARBA" id="ARBA00023170"/>
    </source>
</evidence>
<keyword evidence="6" id="KW-0677">Repeat</keyword>
<dbReference type="OrthoDB" id="9828391at2759"/>
<keyword evidence="11" id="KW-1185">Reference proteome</keyword>
<dbReference type="GO" id="GO:0005886">
    <property type="term" value="C:plasma membrane"/>
    <property type="evidence" value="ECO:0007669"/>
    <property type="project" value="UniProtKB-SubCell"/>
</dbReference>
<dbReference type="AlphaFoldDB" id="A0A6I9Y9B7"/>
<dbReference type="InterPro" id="IPR013783">
    <property type="entry name" value="Ig-like_fold"/>
</dbReference>
<keyword evidence="9" id="KW-0675">Receptor</keyword>
<accession>A0A6I9Y9B7</accession>
<evidence type="ECO:0000313" key="12">
    <source>
        <dbReference type="RefSeq" id="XP_013918395.1"/>
    </source>
</evidence>
<dbReference type="SUPFAM" id="SSF49265">
    <property type="entry name" value="Fibronectin type III"/>
    <property type="match status" value="2"/>
</dbReference>
<keyword evidence="4" id="KW-0812">Transmembrane</keyword>
<dbReference type="GeneID" id="106546134"/>
<dbReference type="Gene3D" id="2.60.40.10">
    <property type="entry name" value="Immunoglobulins"/>
    <property type="match status" value="3"/>
</dbReference>
<keyword evidence="5" id="KW-0732">Signal</keyword>
<keyword evidence="10" id="KW-0325">Glycoprotein</keyword>
<evidence type="ECO:0000256" key="6">
    <source>
        <dbReference type="ARBA" id="ARBA00022737"/>
    </source>
</evidence>
<reference evidence="12" key="1">
    <citation type="submission" date="2025-08" db="UniProtKB">
        <authorList>
            <consortium name="RefSeq"/>
        </authorList>
    </citation>
    <scope>IDENTIFICATION</scope>
</reference>
<gene>
    <name evidence="12" type="primary">LOC106546134</name>
</gene>
<keyword evidence="8" id="KW-0472">Membrane</keyword>